<reference evidence="2" key="1">
    <citation type="submission" date="2024-06" db="EMBL/GenBank/DDBJ databases">
        <title>Caulobacter inopinatus, sp. nov.</title>
        <authorList>
            <person name="Donachie S.P."/>
        </authorList>
    </citation>
    <scope>NUCLEOTIDE SEQUENCE</scope>
    <source>
        <strain evidence="2">73W</strain>
    </source>
</reference>
<keyword evidence="1" id="KW-0732">Signal</keyword>
<protein>
    <recommendedName>
        <fullName evidence="3">17 kDa surface antigen</fullName>
    </recommendedName>
</protein>
<proteinExistence type="predicted"/>
<gene>
    <name evidence="2" type="ORF">ABOZ73_16320</name>
</gene>
<feature type="chain" id="PRO_5044287872" description="17 kDa surface antigen" evidence="1">
    <location>
        <begin position="22"/>
        <end position="198"/>
    </location>
</feature>
<dbReference type="RefSeq" id="WP_369059176.1">
    <property type="nucleotide sequence ID" value="NZ_CP158375.1"/>
</dbReference>
<accession>A0AB39KRT7</accession>
<dbReference type="AlphaFoldDB" id="A0AB39KRT7"/>
<feature type="signal peptide" evidence="1">
    <location>
        <begin position="1"/>
        <end position="21"/>
    </location>
</feature>
<sequence>MKFRSKIAAGFGLVASVAALAGASVAPTVAAAQSGYYDSRGGYYYDPCRRDTTNRGTAGGLVGAGLGALIGSGVAARGVRTEGAVLGGLVGAFAGSAVGRNGAACQPGQRTGYTPPPPPPEVGYYDSRDYYDRYQDRHSARYDDRDRYDDRALPVGQARGDAAGCTLAESPIHLPDGRIQKRFVRVCQDARGDYQVVD</sequence>
<evidence type="ECO:0000313" key="2">
    <source>
        <dbReference type="EMBL" id="XDO96322.1"/>
    </source>
</evidence>
<evidence type="ECO:0000256" key="1">
    <source>
        <dbReference type="SAM" id="SignalP"/>
    </source>
</evidence>
<dbReference type="EMBL" id="CP158375">
    <property type="protein sequence ID" value="XDO96322.1"/>
    <property type="molecule type" value="Genomic_DNA"/>
</dbReference>
<name>A0AB39KRT7_9CAUL</name>
<organism evidence="2">
    <name type="scientific">Caulobacter sp. 73W</name>
    <dbReference type="NCBI Taxonomy" id="3161137"/>
    <lineage>
        <taxon>Bacteria</taxon>
        <taxon>Pseudomonadati</taxon>
        <taxon>Pseudomonadota</taxon>
        <taxon>Alphaproteobacteria</taxon>
        <taxon>Caulobacterales</taxon>
        <taxon>Caulobacteraceae</taxon>
        <taxon>Caulobacter</taxon>
    </lineage>
</organism>
<evidence type="ECO:0008006" key="3">
    <source>
        <dbReference type="Google" id="ProtNLM"/>
    </source>
</evidence>